<evidence type="ECO:0000259" key="6">
    <source>
        <dbReference type="PROSITE" id="PS51900"/>
    </source>
</evidence>
<dbReference type="AlphaFoldDB" id="R1F6B8"/>
<dbReference type="PROSITE" id="PS51900">
    <property type="entry name" value="CB"/>
    <property type="match status" value="1"/>
</dbReference>
<organism evidence="7 8">
    <name type="scientific">Aeromonas molluscorum 848</name>
    <dbReference type="NCBI Taxonomy" id="1268236"/>
    <lineage>
        <taxon>Bacteria</taxon>
        <taxon>Pseudomonadati</taxon>
        <taxon>Pseudomonadota</taxon>
        <taxon>Gammaproteobacteria</taxon>
        <taxon>Aeromonadales</taxon>
        <taxon>Aeromonadaceae</taxon>
        <taxon>Aeromonas</taxon>
    </lineage>
</organism>
<dbReference type="InterPro" id="IPR002104">
    <property type="entry name" value="Integrase_catalytic"/>
</dbReference>
<dbReference type="GO" id="GO:0006310">
    <property type="term" value="P:DNA recombination"/>
    <property type="evidence" value="ECO:0007669"/>
    <property type="project" value="UniProtKB-KW"/>
</dbReference>
<dbReference type="SUPFAM" id="SSF56349">
    <property type="entry name" value="DNA breaking-rejoining enzymes"/>
    <property type="match status" value="1"/>
</dbReference>
<dbReference type="InterPro" id="IPR050090">
    <property type="entry name" value="Tyrosine_recombinase_XerCD"/>
</dbReference>
<keyword evidence="1" id="KW-0229">DNA integration</keyword>
<reference evidence="7 8" key="1">
    <citation type="journal article" date="2013" name="Genome Announc.">
        <title>Draft Genome Sequence of Aeromonas molluscorum Strain 848TT, Isolated from Bivalve Molluscs.</title>
        <authorList>
            <person name="Spataro N."/>
            <person name="Farfan M."/>
            <person name="Albarral V."/>
            <person name="Sanglas A."/>
            <person name="Loren J.G."/>
            <person name="Fuste M.C."/>
            <person name="Bosch E."/>
        </authorList>
    </citation>
    <scope>NUCLEOTIDE SEQUENCE [LARGE SCALE GENOMIC DNA]</scope>
    <source>
        <strain evidence="7 8">848</strain>
    </source>
</reference>
<sequence>MANRKNRMTMTIEVALDNNVRIMKPTYAPATFKAFRRKSEQLKKWIGRQVISDVTATDMGLFLTELHQEYSNKTVNHYLSILRQIFTRAVDDRLIAMSPIQNIKTCKTSSNDPDPFLQHEIQALRSCEEHYLIEVALISLGIGTGLRISELVALTVESIDLNKQQLFIDLALVDKGFKIPKNRGSKRVIELCGWTLKAAKTLVEYAHKRQPQLIKVLQEDNKRTLQMYRTLLAYSQEEGRPYVSVDHFRDAFFRPYCERVAVRYRGPSQFRHTYASQMLTAGVSVERIARKMGLTSTAMIYEHYGKWIVEDAPDYDAVEDTVLDRCFNGITKLAPATIAKSDESQQFDGSDPASIDDSYSRIHDISVNSSSTLHMDDRRMAAIHKLSQRWGVDKNNIFL</sequence>
<feature type="domain" description="Core-binding (CB)" evidence="6">
    <location>
        <begin position="10"/>
        <end position="90"/>
    </location>
</feature>
<keyword evidence="8" id="KW-1185">Reference proteome</keyword>
<dbReference type="InterPro" id="IPR010998">
    <property type="entry name" value="Integrase_recombinase_N"/>
</dbReference>
<proteinExistence type="predicted"/>
<dbReference type="PANTHER" id="PTHR30349:SF36">
    <property type="entry name" value="PROPHAGE INTEGRASE INTR-RELATED"/>
    <property type="match status" value="1"/>
</dbReference>
<keyword evidence="2 4" id="KW-0238">DNA-binding</keyword>
<dbReference type="InterPro" id="IPR013762">
    <property type="entry name" value="Integrase-like_cat_sf"/>
</dbReference>
<dbReference type="GO" id="GO:0015074">
    <property type="term" value="P:DNA integration"/>
    <property type="evidence" value="ECO:0007669"/>
    <property type="project" value="UniProtKB-KW"/>
</dbReference>
<keyword evidence="3" id="KW-0233">DNA recombination</keyword>
<evidence type="ECO:0000256" key="3">
    <source>
        <dbReference type="ARBA" id="ARBA00023172"/>
    </source>
</evidence>
<dbReference type="Gene3D" id="1.10.150.130">
    <property type="match status" value="1"/>
</dbReference>
<dbReference type="Pfam" id="PF00589">
    <property type="entry name" value="Phage_integrase"/>
    <property type="match status" value="1"/>
</dbReference>
<dbReference type="InterPro" id="IPR011010">
    <property type="entry name" value="DNA_brk_join_enz"/>
</dbReference>
<comment type="caution">
    <text evidence="7">The sequence shown here is derived from an EMBL/GenBank/DDBJ whole genome shotgun (WGS) entry which is preliminary data.</text>
</comment>
<name>R1F6B8_9GAMM</name>
<dbReference type="GO" id="GO:0003677">
    <property type="term" value="F:DNA binding"/>
    <property type="evidence" value="ECO:0007669"/>
    <property type="project" value="UniProtKB-UniRule"/>
</dbReference>
<evidence type="ECO:0000313" key="8">
    <source>
        <dbReference type="Proteomes" id="UP000013526"/>
    </source>
</evidence>
<dbReference type="PROSITE" id="PS51898">
    <property type="entry name" value="TYR_RECOMBINASE"/>
    <property type="match status" value="1"/>
</dbReference>
<dbReference type="PATRIC" id="fig|1268236.3.peg.1848"/>
<evidence type="ECO:0000256" key="4">
    <source>
        <dbReference type="PROSITE-ProRule" id="PRU01248"/>
    </source>
</evidence>
<evidence type="ECO:0000256" key="1">
    <source>
        <dbReference type="ARBA" id="ARBA00022908"/>
    </source>
</evidence>
<evidence type="ECO:0000256" key="2">
    <source>
        <dbReference type="ARBA" id="ARBA00023125"/>
    </source>
</evidence>
<protein>
    <submittedName>
        <fullName evidence="7">Integrase</fullName>
    </submittedName>
</protein>
<dbReference type="InterPro" id="IPR044068">
    <property type="entry name" value="CB"/>
</dbReference>
<accession>R1F6B8</accession>
<dbReference type="PANTHER" id="PTHR30349">
    <property type="entry name" value="PHAGE INTEGRASE-RELATED"/>
    <property type="match status" value="1"/>
</dbReference>
<gene>
    <name evidence="7" type="ORF">G113_09340</name>
</gene>
<dbReference type="Gene3D" id="1.10.443.10">
    <property type="entry name" value="Intergrase catalytic core"/>
    <property type="match status" value="1"/>
</dbReference>
<evidence type="ECO:0000259" key="5">
    <source>
        <dbReference type="PROSITE" id="PS51898"/>
    </source>
</evidence>
<dbReference type="CDD" id="cd01189">
    <property type="entry name" value="INT_ICEBs1_C_like"/>
    <property type="match status" value="1"/>
</dbReference>
<dbReference type="Proteomes" id="UP000013526">
    <property type="component" value="Unassembled WGS sequence"/>
</dbReference>
<evidence type="ECO:0000313" key="7">
    <source>
        <dbReference type="EMBL" id="EOD55368.1"/>
    </source>
</evidence>
<dbReference type="EMBL" id="AQGQ01000049">
    <property type="protein sequence ID" value="EOD55368.1"/>
    <property type="molecule type" value="Genomic_DNA"/>
</dbReference>
<feature type="domain" description="Tyr recombinase" evidence="5">
    <location>
        <begin position="111"/>
        <end position="320"/>
    </location>
</feature>